<evidence type="ECO:0000313" key="3">
    <source>
        <dbReference type="Proteomes" id="UP000001740"/>
    </source>
</evidence>
<dbReference type="KEGG" id="xop:PXO_01170"/>
<name>A0A0K0GKU7_XANOP</name>
<dbReference type="SUPFAM" id="SSF53756">
    <property type="entry name" value="UDP-Glycosyltransferase/glycogen phosphorylase"/>
    <property type="match status" value="1"/>
</dbReference>
<keyword evidence="2" id="KW-0808">Transferase</keyword>
<dbReference type="Gene3D" id="3.40.50.2000">
    <property type="entry name" value="Glycogen Phosphorylase B"/>
    <property type="match status" value="2"/>
</dbReference>
<reference evidence="2 3" key="1">
    <citation type="journal article" date="2008" name="BMC Genomics">
        <title>Genome sequence and rapid evolution of the rice pathogen Xanthomonas oryzae pv. oryzae PXO99A.</title>
        <authorList>
            <person name="Salzberg S.L."/>
            <person name="Sommer D.D."/>
            <person name="Schatz M.C."/>
            <person name="Phillippy A.M."/>
            <person name="Rabinowicz P.D."/>
            <person name="Tsuge S."/>
            <person name="Furutani A."/>
            <person name="Ochiai H."/>
            <person name="Delcher A.L."/>
            <person name="Kelley D."/>
            <person name="Madupu R."/>
            <person name="Puiu D."/>
            <person name="Radune D."/>
            <person name="Shumway M."/>
            <person name="Trapnell C."/>
            <person name="Aparna G."/>
            <person name="Jha G."/>
            <person name="Pandey A."/>
            <person name="Patil P.B."/>
            <person name="Ishihara H."/>
            <person name="Meyer D.F."/>
            <person name="Szurek B."/>
            <person name="Verdier V."/>
            <person name="Koebnik R."/>
            <person name="Dow J.M."/>
            <person name="Ryan R.P."/>
            <person name="Hirata H."/>
            <person name="Tsuyumu S."/>
            <person name="Won Lee S."/>
            <person name="Seo Y.S."/>
            <person name="Sriariyanum M."/>
            <person name="Ronald P.C."/>
            <person name="Sonti R.V."/>
            <person name="Van Sluys M.A."/>
            <person name="Leach J.E."/>
            <person name="White F.F."/>
            <person name="Bogdanove A.J."/>
        </authorList>
    </citation>
    <scope>NUCLEOTIDE SEQUENCE [LARGE SCALE GENOMIC DNA]</scope>
    <source>
        <strain evidence="2 3">PXO99A</strain>
    </source>
</reference>
<dbReference type="Pfam" id="PF04101">
    <property type="entry name" value="Glyco_tran_28_C"/>
    <property type="match status" value="1"/>
</dbReference>
<dbReference type="PANTHER" id="PTHR48050">
    <property type="entry name" value="STEROL 3-BETA-GLUCOSYLTRANSFERASE"/>
    <property type="match status" value="1"/>
</dbReference>
<dbReference type="InterPro" id="IPR007235">
    <property type="entry name" value="Glyco_trans_28_C"/>
</dbReference>
<feature type="domain" description="Glycosyl transferase family 28 C-terminal" evidence="1">
    <location>
        <begin position="211"/>
        <end position="296"/>
    </location>
</feature>
<dbReference type="GO" id="GO:0016758">
    <property type="term" value="F:hexosyltransferase activity"/>
    <property type="evidence" value="ECO:0007669"/>
    <property type="project" value="InterPro"/>
</dbReference>
<dbReference type="AlphaFoldDB" id="A0A0K0GKU7"/>
<dbReference type="PANTHER" id="PTHR48050:SF13">
    <property type="entry name" value="STEROL 3-BETA-GLUCOSYLTRANSFERASE UGT80A2"/>
    <property type="match status" value="1"/>
</dbReference>
<dbReference type="eggNOG" id="COG1819">
    <property type="taxonomic scope" value="Bacteria"/>
</dbReference>
<gene>
    <name evidence="2" type="ordered locus">PXO_01170</name>
</gene>
<dbReference type="InterPro" id="IPR050426">
    <property type="entry name" value="Glycosyltransferase_28"/>
</dbReference>
<accession>A0A0K0GKU7</accession>
<evidence type="ECO:0000313" key="2">
    <source>
        <dbReference type="EMBL" id="ACD59520.1"/>
    </source>
</evidence>
<evidence type="ECO:0000259" key="1">
    <source>
        <dbReference type="Pfam" id="PF04101"/>
    </source>
</evidence>
<dbReference type="Proteomes" id="UP000001740">
    <property type="component" value="Chromosome"/>
</dbReference>
<sequence length="330" mass="36292">MAQLGEALQQRWRERQPDLVIVDFTLPSAGLAAQTMGIAWWTSMLSPCVIDTEDGPPAYFGGLQPVTTPLQQIWHAVARRLTRALQRSLHLCYRRQMRACGLPGIYRSDRSEAVDSPYCILALGVPSFELAQRWPAAVRFVGPQLCTPPSAVTAPNFVAGRRHVLATLSTHLQWVKQRMDGVLRALAPQFPKVIFHCSDGDTAAPLQPAQGNYHRLPYVDYAQHLQRYALVVHHGGADILYACLAAGLPAIVYPLDYDQFDHAARLQVAGAAWWLRDLNGLPALLREALSADEAPSGVHRLQAELQAIQSQARIVQVVHGFALTGAVPPV</sequence>
<organism evidence="2 3">
    <name type="scientific">Xanthomonas oryzae pv. oryzae (strain PXO99A)</name>
    <dbReference type="NCBI Taxonomy" id="360094"/>
    <lineage>
        <taxon>Bacteria</taxon>
        <taxon>Pseudomonadati</taxon>
        <taxon>Pseudomonadota</taxon>
        <taxon>Gammaproteobacteria</taxon>
        <taxon>Lysobacterales</taxon>
        <taxon>Lysobacteraceae</taxon>
        <taxon>Xanthomonas</taxon>
    </lineage>
</organism>
<dbReference type="EMBL" id="CP000967">
    <property type="protein sequence ID" value="ACD59520.1"/>
    <property type="molecule type" value="Genomic_DNA"/>
</dbReference>
<protein>
    <submittedName>
        <fullName evidence="2">Glycosyltransferase</fullName>
    </submittedName>
</protein>
<dbReference type="HOGENOM" id="CLU_053693_0_0_6"/>
<proteinExistence type="predicted"/>